<dbReference type="SUPFAM" id="SSF52047">
    <property type="entry name" value="RNI-like"/>
    <property type="match status" value="1"/>
</dbReference>
<dbReference type="OrthoDB" id="120976at2759"/>
<dbReference type="GO" id="GO:0031267">
    <property type="term" value="F:small GTPase binding"/>
    <property type="evidence" value="ECO:0007669"/>
    <property type="project" value="TreeGrafter"/>
</dbReference>
<organism evidence="4 5">
    <name type="scientific">Pseudo-nitzschia multistriata</name>
    <dbReference type="NCBI Taxonomy" id="183589"/>
    <lineage>
        <taxon>Eukaryota</taxon>
        <taxon>Sar</taxon>
        <taxon>Stramenopiles</taxon>
        <taxon>Ochrophyta</taxon>
        <taxon>Bacillariophyta</taxon>
        <taxon>Bacillariophyceae</taxon>
        <taxon>Bacillariophycidae</taxon>
        <taxon>Bacillariales</taxon>
        <taxon>Bacillariaceae</taxon>
        <taxon>Pseudo-nitzschia</taxon>
    </lineage>
</organism>
<dbReference type="GO" id="GO:0005096">
    <property type="term" value="F:GTPase activator activity"/>
    <property type="evidence" value="ECO:0007669"/>
    <property type="project" value="UniProtKB-KW"/>
</dbReference>
<keyword evidence="1" id="KW-0343">GTPase activation</keyword>
<dbReference type="GO" id="GO:0005634">
    <property type="term" value="C:nucleus"/>
    <property type="evidence" value="ECO:0007669"/>
    <property type="project" value="TreeGrafter"/>
</dbReference>
<dbReference type="PANTHER" id="PTHR24113:SF12">
    <property type="entry name" value="RAN GTPASE-ACTIVATING PROTEIN 1"/>
    <property type="match status" value="1"/>
</dbReference>
<accession>A0A448ZC56</accession>
<dbReference type="InterPro" id="IPR027038">
    <property type="entry name" value="RanGap"/>
</dbReference>
<dbReference type="InterPro" id="IPR032675">
    <property type="entry name" value="LRR_dom_sf"/>
</dbReference>
<dbReference type="Proteomes" id="UP000291116">
    <property type="component" value="Unassembled WGS sequence"/>
</dbReference>
<gene>
    <name evidence="4" type="ORF">PSNMU_V1.4_AUG-EV-PASAV3_0063590</name>
</gene>
<evidence type="ECO:0000256" key="1">
    <source>
        <dbReference type="ARBA" id="ARBA00022468"/>
    </source>
</evidence>
<evidence type="ECO:0000256" key="3">
    <source>
        <dbReference type="ARBA" id="ARBA00022737"/>
    </source>
</evidence>
<protein>
    <submittedName>
        <fullName evidence="4">Uncharacterized protein</fullName>
    </submittedName>
</protein>
<dbReference type="GO" id="GO:0006913">
    <property type="term" value="P:nucleocytoplasmic transport"/>
    <property type="evidence" value="ECO:0007669"/>
    <property type="project" value="TreeGrafter"/>
</dbReference>
<reference evidence="4 5" key="1">
    <citation type="submission" date="2019-01" db="EMBL/GenBank/DDBJ databases">
        <authorList>
            <person name="Ferrante I. M."/>
        </authorList>
    </citation>
    <scope>NUCLEOTIDE SEQUENCE [LARGE SCALE GENOMIC DNA]</scope>
    <source>
        <strain evidence="4 5">B856</strain>
    </source>
</reference>
<dbReference type="GO" id="GO:0048471">
    <property type="term" value="C:perinuclear region of cytoplasm"/>
    <property type="evidence" value="ECO:0007669"/>
    <property type="project" value="TreeGrafter"/>
</dbReference>
<dbReference type="PANTHER" id="PTHR24113">
    <property type="entry name" value="RAN GTPASE-ACTIVATING PROTEIN 1"/>
    <property type="match status" value="1"/>
</dbReference>
<keyword evidence="5" id="KW-1185">Reference proteome</keyword>
<name>A0A448ZC56_9STRA</name>
<dbReference type="EMBL" id="CAACVS010000226">
    <property type="protein sequence ID" value="VEU39632.1"/>
    <property type="molecule type" value="Genomic_DNA"/>
</dbReference>
<evidence type="ECO:0000313" key="4">
    <source>
        <dbReference type="EMBL" id="VEU39632.1"/>
    </source>
</evidence>
<sequence>MRLFLHGRLGTVNLLDRIETASRDEIEHERFCSAACSMSSMPVPLSPSSSSSLSSSPNSRYFHTSLLLSNWDMDEMDQEVVDALETFLRIPCQQEQQQHHHHQPAPQIELLELQHKNKNQPCHEILASSSFSSSRSSLTNHELHPDADDSREVILQNCKGGERLEHFLALLMETNSALTVRYDKQQTMPVHLARGLLRGAQDCSQSSHKGDGEDDDDDDENNFCRLRSIALKGTTITPLAANYLQMTLPLLPHMEELTLQGNFILSDLDKKKSSIVGNSYSKMVRVVESLHTALQSLPRLKHLDLQRCHLPDEFLADILEAVDPESIETLKLNGNMAHSESQHVLGLLLSDGRCRLRHLDLSWQRLPNAKRNRSVLDVGRLAAVLVDQNTSLATLELSENILLDEDVFDLAMVLSIHPGLSRVSLQDCHIGDRGMVALAHHLARCKENLKNVYLDGKQGVRDTKLVRKTFFESLLRNVYLRELALPGTVQNESTDWALELNRAGRRALLQPDERDCSDPAIECKLHASPSFDSQTGTNHIPDGLWPRVLERADRIARREYLSEDDSAEMKAASAVYLLLREKGYHAALG</sequence>
<evidence type="ECO:0000256" key="2">
    <source>
        <dbReference type="ARBA" id="ARBA00022614"/>
    </source>
</evidence>
<dbReference type="Gene3D" id="3.80.10.10">
    <property type="entry name" value="Ribonuclease Inhibitor"/>
    <property type="match status" value="1"/>
</dbReference>
<proteinExistence type="predicted"/>
<dbReference type="AlphaFoldDB" id="A0A448ZC56"/>
<keyword evidence="2" id="KW-0433">Leucine-rich repeat</keyword>
<evidence type="ECO:0000313" key="5">
    <source>
        <dbReference type="Proteomes" id="UP000291116"/>
    </source>
</evidence>
<dbReference type="GO" id="GO:0005829">
    <property type="term" value="C:cytosol"/>
    <property type="evidence" value="ECO:0007669"/>
    <property type="project" value="TreeGrafter"/>
</dbReference>
<keyword evidence="3" id="KW-0677">Repeat</keyword>